<keyword evidence="10" id="KW-1185">Reference proteome</keyword>
<gene>
    <name evidence="9" type="primary">Atf7</name>
    <name evidence="9" type="ORF">TNCT_89421</name>
</gene>
<dbReference type="PANTHER" id="PTHR19304">
    <property type="entry name" value="CYCLIC-AMP RESPONSE ELEMENT BINDING PROTEIN"/>
    <property type="match status" value="1"/>
</dbReference>
<comment type="subcellular location">
    <subcellularLocation>
        <location evidence="1">Nucleus</location>
    </subcellularLocation>
</comment>
<evidence type="ECO:0000313" key="10">
    <source>
        <dbReference type="Proteomes" id="UP000887116"/>
    </source>
</evidence>
<evidence type="ECO:0000256" key="6">
    <source>
        <dbReference type="SAM" id="Coils"/>
    </source>
</evidence>
<organism evidence="9 10">
    <name type="scientific">Trichonephila clavata</name>
    <name type="common">Joro spider</name>
    <name type="synonym">Nephila clavata</name>
    <dbReference type="NCBI Taxonomy" id="2740835"/>
    <lineage>
        <taxon>Eukaryota</taxon>
        <taxon>Metazoa</taxon>
        <taxon>Ecdysozoa</taxon>
        <taxon>Arthropoda</taxon>
        <taxon>Chelicerata</taxon>
        <taxon>Arachnida</taxon>
        <taxon>Araneae</taxon>
        <taxon>Araneomorphae</taxon>
        <taxon>Entelegynae</taxon>
        <taxon>Araneoidea</taxon>
        <taxon>Nephilidae</taxon>
        <taxon>Trichonephila</taxon>
    </lineage>
</organism>
<feature type="region of interest" description="Disordered" evidence="7">
    <location>
        <begin position="555"/>
        <end position="576"/>
    </location>
</feature>
<reference evidence="9" key="1">
    <citation type="submission" date="2020-07" db="EMBL/GenBank/DDBJ databases">
        <title>Multicomponent nature underlies the extraordinary mechanical properties of spider dragline silk.</title>
        <authorList>
            <person name="Kono N."/>
            <person name="Nakamura H."/>
            <person name="Mori M."/>
            <person name="Yoshida Y."/>
            <person name="Ohtoshi R."/>
            <person name="Malay A.D."/>
            <person name="Moran D.A.P."/>
            <person name="Tomita M."/>
            <person name="Numata K."/>
            <person name="Arakawa K."/>
        </authorList>
    </citation>
    <scope>NUCLEOTIDE SEQUENCE</scope>
</reference>
<protein>
    <submittedName>
        <fullName evidence="9">Cyclic AMP-dependent transcription factor ATF-7</fullName>
    </submittedName>
</protein>
<dbReference type="PRINTS" id="PR00042">
    <property type="entry name" value="LEUZIPPRFOS"/>
</dbReference>
<dbReference type="EMBL" id="BMAO01002858">
    <property type="protein sequence ID" value="GFQ83824.1"/>
    <property type="molecule type" value="Genomic_DNA"/>
</dbReference>
<name>A0A8X6KSV1_TRICU</name>
<accession>A0A8X6KSV1</accession>
<dbReference type="Pfam" id="PF00170">
    <property type="entry name" value="bZIP_1"/>
    <property type="match status" value="1"/>
</dbReference>
<feature type="compositionally biased region" description="Polar residues" evidence="7">
    <location>
        <begin position="125"/>
        <end position="137"/>
    </location>
</feature>
<keyword evidence="5" id="KW-0539">Nucleus</keyword>
<keyword evidence="4" id="KW-0804">Transcription</keyword>
<keyword evidence="2" id="KW-0805">Transcription regulation</keyword>
<dbReference type="SUPFAM" id="SSF57959">
    <property type="entry name" value="Leucine zipper domain"/>
    <property type="match status" value="1"/>
</dbReference>
<dbReference type="OrthoDB" id="295274at2759"/>
<feature type="region of interest" description="Disordered" evidence="7">
    <location>
        <begin position="114"/>
        <end position="150"/>
    </location>
</feature>
<evidence type="ECO:0000256" key="2">
    <source>
        <dbReference type="ARBA" id="ARBA00023015"/>
    </source>
</evidence>
<evidence type="ECO:0000256" key="7">
    <source>
        <dbReference type="SAM" id="MobiDB-lite"/>
    </source>
</evidence>
<dbReference type="GO" id="GO:0003677">
    <property type="term" value="F:DNA binding"/>
    <property type="evidence" value="ECO:0007669"/>
    <property type="project" value="UniProtKB-KW"/>
</dbReference>
<evidence type="ECO:0000313" key="9">
    <source>
        <dbReference type="EMBL" id="GFQ83824.1"/>
    </source>
</evidence>
<dbReference type="InterPro" id="IPR004827">
    <property type="entry name" value="bZIP"/>
</dbReference>
<evidence type="ECO:0000256" key="4">
    <source>
        <dbReference type="ARBA" id="ARBA00023163"/>
    </source>
</evidence>
<dbReference type="InterPro" id="IPR046347">
    <property type="entry name" value="bZIP_sf"/>
</dbReference>
<evidence type="ECO:0000256" key="3">
    <source>
        <dbReference type="ARBA" id="ARBA00023125"/>
    </source>
</evidence>
<dbReference type="SMART" id="SM00338">
    <property type="entry name" value="BRLZ"/>
    <property type="match status" value="1"/>
</dbReference>
<evidence type="ECO:0000256" key="5">
    <source>
        <dbReference type="ARBA" id="ARBA00023242"/>
    </source>
</evidence>
<dbReference type="Proteomes" id="UP000887116">
    <property type="component" value="Unassembled WGS sequence"/>
</dbReference>
<feature type="compositionally biased region" description="Basic and acidic residues" evidence="7">
    <location>
        <begin position="114"/>
        <end position="124"/>
    </location>
</feature>
<dbReference type="AlphaFoldDB" id="A0A8X6KSV1"/>
<dbReference type="CDD" id="cd14687">
    <property type="entry name" value="bZIP_ATF2"/>
    <property type="match status" value="1"/>
</dbReference>
<evidence type="ECO:0000256" key="1">
    <source>
        <dbReference type="ARBA" id="ARBA00004123"/>
    </source>
</evidence>
<dbReference type="PROSITE" id="PS00036">
    <property type="entry name" value="BZIP_BASIC"/>
    <property type="match status" value="1"/>
</dbReference>
<dbReference type="FunFam" id="1.20.5.170:FF:000010">
    <property type="entry name" value="Cyclic AMP-dependent transcription factor ATF-2"/>
    <property type="match status" value="1"/>
</dbReference>
<feature type="coiled-coil region" evidence="6">
    <location>
        <begin position="461"/>
        <end position="495"/>
    </location>
</feature>
<dbReference type="PROSITE" id="PS50217">
    <property type="entry name" value="BZIP"/>
    <property type="match status" value="1"/>
</dbReference>
<sequence>MSFESKDTLDMSTKRQELSLSLTPSTPFKSMFIDETPTPTRFLNALESEMFQDLAGENPFDATFRKANSGNGPHTFLIPESSSLIASLPDSEVLNTPSITLPNELETPLILRRSFSEKKSDNEVRSQATNENTTDTLPFTPDEQSDLGEVPSETVIDGDLSIEDANFTSIDQSRTSVFVTEQNSVLKTSSTRTSVVQTPVITSIGSSTPGKSNASGVPTAVVVTRPTNIVRNLAPAQIPVIAEKTSQVKVPEQPQAIVQSVCVTPMVQVMIRLPDGQTMPVQFPVMAQAPTAVTVPAPVATAVPVANAVPVATAIPVNSSAPTQVPGVVRTSVPVATSIITPVTQLIQTVTSTDSQVPTTTSVTKMKLKEVITLNKTGRSRSSAGKIQILSKPPGEPLVHENLLAELGISPPSSPTELLKLSHQGRKRRDTSDDPDEKRKRSLERNRAAATRCREKRKQWITALERKADELANTNTHLQHEVSQLRNEVAQLKSMLLAHKDCPVTLQQKMTFESEREAYTTVHVINPSSDDLQRVPNSSVVSPLNTEFMEVEISSVQSSSDASLTSDASEASFKER</sequence>
<feature type="domain" description="BZIP" evidence="8">
    <location>
        <begin position="436"/>
        <end position="499"/>
    </location>
</feature>
<dbReference type="InterPro" id="IPR000837">
    <property type="entry name" value="AP-1"/>
</dbReference>
<dbReference type="GO" id="GO:0005634">
    <property type="term" value="C:nucleus"/>
    <property type="evidence" value="ECO:0007669"/>
    <property type="project" value="UniProtKB-SubCell"/>
</dbReference>
<dbReference type="InterPro" id="IPR051027">
    <property type="entry name" value="bZIP_transcription_factors"/>
</dbReference>
<keyword evidence="3" id="KW-0238">DNA-binding</keyword>
<evidence type="ECO:0000259" key="8">
    <source>
        <dbReference type="PROSITE" id="PS50217"/>
    </source>
</evidence>
<feature type="region of interest" description="Disordered" evidence="7">
    <location>
        <begin position="407"/>
        <end position="454"/>
    </location>
</feature>
<dbReference type="GO" id="GO:0006357">
    <property type="term" value="P:regulation of transcription by RNA polymerase II"/>
    <property type="evidence" value="ECO:0007669"/>
    <property type="project" value="InterPro"/>
</dbReference>
<feature type="region of interest" description="Disordered" evidence="7">
    <location>
        <begin position="376"/>
        <end position="395"/>
    </location>
</feature>
<dbReference type="GO" id="GO:0003700">
    <property type="term" value="F:DNA-binding transcription factor activity"/>
    <property type="evidence" value="ECO:0007669"/>
    <property type="project" value="InterPro"/>
</dbReference>
<dbReference type="Gene3D" id="1.20.5.170">
    <property type="match status" value="1"/>
</dbReference>
<keyword evidence="6" id="KW-0175">Coiled coil</keyword>
<feature type="compositionally biased region" description="Basic and acidic residues" evidence="7">
    <location>
        <begin position="430"/>
        <end position="447"/>
    </location>
</feature>
<feature type="compositionally biased region" description="Polar residues" evidence="7">
    <location>
        <begin position="376"/>
        <end position="385"/>
    </location>
</feature>
<comment type="caution">
    <text evidence="9">The sequence shown here is derived from an EMBL/GenBank/DDBJ whole genome shotgun (WGS) entry which is preliminary data.</text>
</comment>
<proteinExistence type="predicted"/>